<evidence type="ECO:0000256" key="1">
    <source>
        <dbReference type="SAM" id="MobiDB-lite"/>
    </source>
</evidence>
<organism evidence="2">
    <name type="scientific">Podoviridae sp. ctdxt3</name>
    <dbReference type="NCBI Taxonomy" id="2825263"/>
    <lineage>
        <taxon>Viruses</taxon>
        <taxon>Duplodnaviria</taxon>
        <taxon>Heunggongvirae</taxon>
        <taxon>Uroviricota</taxon>
        <taxon>Caudoviricetes</taxon>
    </lineage>
</organism>
<evidence type="ECO:0000313" key="2">
    <source>
        <dbReference type="EMBL" id="DAF90705.1"/>
    </source>
</evidence>
<proteinExistence type="predicted"/>
<feature type="region of interest" description="Disordered" evidence="1">
    <location>
        <begin position="224"/>
        <end position="255"/>
    </location>
</feature>
<sequence length="255" mass="28206">MPMSYPATPYASSTLYCEWQGQYGGFMNVSFHFNLGCDLFEGSGSDTGKWRLDSSVTDWSAYWDWGSAVGGGFINVGGICWADFPLTTSTIDLADGGDDTYALCLQQRNAVFGSEANFDSANIWGLYAEDMHKPPTVSGEWRGSTTRSQVIAGNPFETDITIITPYTRWYDWDRADPKAVMGAGGAFSVSFLEVFADYYPGARRLSDAWHSSNKPEGLWRMESGTWQPVKNREGDPSAASGFRRRSGSWVPEAKF</sequence>
<name>A0A8S5U892_9CAUD</name>
<dbReference type="EMBL" id="BK016035">
    <property type="protein sequence ID" value="DAF90705.1"/>
    <property type="molecule type" value="Genomic_DNA"/>
</dbReference>
<reference evidence="2" key="1">
    <citation type="journal article" date="2021" name="Proc. Natl. Acad. Sci. U.S.A.">
        <title>A Catalog of Tens of Thousands of Viruses from Human Metagenomes Reveals Hidden Associations with Chronic Diseases.</title>
        <authorList>
            <person name="Tisza M.J."/>
            <person name="Buck C.B."/>
        </authorList>
    </citation>
    <scope>NUCLEOTIDE SEQUENCE</scope>
    <source>
        <strain evidence="2">Ctdxt3</strain>
    </source>
</reference>
<protein>
    <submittedName>
        <fullName evidence="2">Uncharacterized protein</fullName>
    </submittedName>
</protein>
<accession>A0A8S5U892</accession>